<protein>
    <recommendedName>
        <fullName evidence="3 4">Protein GrpE</fullName>
    </recommendedName>
    <alternativeName>
        <fullName evidence="3">HSP-70 cofactor</fullName>
    </alternativeName>
</protein>
<dbReference type="PROSITE" id="PS01071">
    <property type="entry name" value="GRPE"/>
    <property type="match status" value="1"/>
</dbReference>
<evidence type="ECO:0000256" key="4">
    <source>
        <dbReference type="RuleBase" id="RU000639"/>
    </source>
</evidence>
<dbReference type="PANTHER" id="PTHR21237">
    <property type="entry name" value="GRPE PROTEIN"/>
    <property type="match status" value="1"/>
</dbReference>
<feature type="compositionally biased region" description="Basic and acidic residues" evidence="7">
    <location>
        <begin position="1"/>
        <end position="24"/>
    </location>
</feature>
<dbReference type="GO" id="GO:0005737">
    <property type="term" value="C:cytoplasm"/>
    <property type="evidence" value="ECO:0007669"/>
    <property type="project" value="UniProtKB-SubCell"/>
</dbReference>
<comment type="similarity">
    <text evidence="1 3 5">Belongs to the GrpE family.</text>
</comment>
<feature type="compositionally biased region" description="Low complexity" evidence="7">
    <location>
        <begin position="269"/>
        <end position="283"/>
    </location>
</feature>
<keyword evidence="9" id="KW-1185">Reference proteome</keyword>
<comment type="subunit">
    <text evidence="3">Homodimer.</text>
</comment>
<feature type="compositionally biased region" description="Polar residues" evidence="7">
    <location>
        <begin position="257"/>
        <end position="268"/>
    </location>
</feature>
<evidence type="ECO:0000256" key="7">
    <source>
        <dbReference type="SAM" id="MobiDB-lite"/>
    </source>
</evidence>
<dbReference type="EMBL" id="QTUC01000001">
    <property type="protein sequence ID" value="REF36661.1"/>
    <property type="molecule type" value="Genomic_DNA"/>
</dbReference>
<feature type="compositionally biased region" description="Polar residues" evidence="7">
    <location>
        <begin position="28"/>
        <end position="44"/>
    </location>
</feature>
<dbReference type="AlphaFoldDB" id="A0A3D9VH76"/>
<comment type="caution">
    <text evidence="8">The sequence shown here is derived from an EMBL/GenBank/DDBJ whole genome shotgun (WGS) entry which is preliminary data.</text>
</comment>
<evidence type="ECO:0000256" key="6">
    <source>
        <dbReference type="SAM" id="Coils"/>
    </source>
</evidence>
<feature type="compositionally biased region" description="Polar residues" evidence="7">
    <location>
        <begin position="57"/>
        <end position="67"/>
    </location>
</feature>
<dbReference type="GO" id="GO:0006457">
    <property type="term" value="P:protein folding"/>
    <property type="evidence" value="ECO:0007669"/>
    <property type="project" value="InterPro"/>
</dbReference>
<dbReference type="SUPFAM" id="SSF58014">
    <property type="entry name" value="Coiled-coil domain of nucleotide exchange factor GrpE"/>
    <property type="match status" value="1"/>
</dbReference>
<dbReference type="GO" id="GO:0042803">
    <property type="term" value="F:protein homodimerization activity"/>
    <property type="evidence" value="ECO:0007669"/>
    <property type="project" value="InterPro"/>
</dbReference>
<reference evidence="8 9" key="1">
    <citation type="submission" date="2018-08" db="EMBL/GenBank/DDBJ databases">
        <title>Sequencing the genomes of 1000 actinobacteria strains.</title>
        <authorList>
            <person name="Klenk H.-P."/>
        </authorList>
    </citation>
    <scope>NUCLEOTIDE SEQUENCE [LARGE SCALE GENOMIC DNA]</scope>
    <source>
        <strain evidence="8 9">DSM 22891</strain>
    </source>
</reference>
<evidence type="ECO:0000313" key="8">
    <source>
        <dbReference type="EMBL" id="REF36661.1"/>
    </source>
</evidence>
<dbReference type="OrthoDB" id="5191115at2"/>
<dbReference type="InterPro" id="IPR013805">
    <property type="entry name" value="GrpE_CC"/>
</dbReference>
<keyword evidence="2 3" id="KW-0143">Chaperone</keyword>
<feature type="region of interest" description="Disordered" evidence="7">
    <location>
        <begin position="1"/>
        <end position="80"/>
    </location>
</feature>
<evidence type="ECO:0000256" key="3">
    <source>
        <dbReference type="HAMAP-Rule" id="MF_01151"/>
    </source>
</evidence>
<organism evidence="8 9">
    <name type="scientific">Thermasporomyces composti</name>
    <dbReference type="NCBI Taxonomy" id="696763"/>
    <lineage>
        <taxon>Bacteria</taxon>
        <taxon>Bacillati</taxon>
        <taxon>Actinomycetota</taxon>
        <taxon>Actinomycetes</taxon>
        <taxon>Propionibacteriales</taxon>
        <taxon>Nocardioidaceae</taxon>
        <taxon>Thermasporomyces</taxon>
    </lineage>
</organism>
<dbReference type="GO" id="GO:0000774">
    <property type="term" value="F:adenyl-nucleotide exchange factor activity"/>
    <property type="evidence" value="ECO:0007669"/>
    <property type="project" value="InterPro"/>
</dbReference>
<sequence length="283" mass="29867">MTQAEGHEKPVIRDRRRIDPETGKLRTASETAAQPQPQPESTSEGDAVQGTAGPAQTGESGQVTTPPAATASGVDGGVAPPDAAKLAARIEQLERELAERTDDLKRVQAEYLNYKRRVERDRELVRDLAVGSVLTELLPVLDDIGRAREHGELTGGFKAVGEALETTVAKLGLVRYGEVGDSFDPRIHEALMHSYADNVDGPTCTAILQPGYRHGDRVLRPARVAVAEPTVGPTDNGEAGQQPSEAAEQQPGGAADQQASETAGQQSETSGTDSTSQSPSSDS</sequence>
<feature type="coiled-coil region" evidence="6">
    <location>
        <begin position="83"/>
        <end position="124"/>
    </location>
</feature>
<evidence type="ECO:0000313" key="9">
    <source>
        <dbReference type="Proteomes" id="UP000256485"/>
    </source>
</evidence>
<dbReference type="InterPro" id="IPR000740">
    <property type="entry name" value="GrpE"/>
</dbReference>
<evidence type="ECO:0000256" key="5">
    <source>
        <dbReference type="RuleBase" id="RU004478"/>
    </source>
</evidence>
<gene>
    <name evidence="3" type="primary">grpE</name>
    <name evidence="8" type="ORF">DFJ64_2078</name>
</gene>
<dbReference type="PANTHER" id="PTHR21237:SF23">
    <property type="entry name" value="GRPE PROTEIN HOMOLOG, MITOCHONDRIAL"/>
    <property type="match status" value="1"/>
</dbReference>
<dbReference type="GO" id="GO:0051087">
    <property type="term" value="F:protein-folding chaperone binding"/>
    <property type="evidence" value="ECO:0007669"/>
    <property type="project" value="InterPro"/>
</dbReference>
<name>A0A3D9VH76_THECX</name>
<dbReference type="GO" id="GO:0051082">
    <property type="term" value="F:unfolded protein binding"/>
    <property type="evidence" value="ECO:0007669"/>
    <property type="project" value="TreeGrafter"/>
</dbReference>
<dbReference type="HAMAP" id="MF_01151">
    <property type="entry name" value="GrpE"/>
    <property type="match status" value="1"/>
</dbReference>
<keyword evidence="6" id="KW-0175">Coiled coil</keyword>
<dbReference type="Proteomes" id="UP000256485">
    <property type="component" value="Unassembled WGS sequence"/>
</dbReference>
<comment type="subcellular location">
    <subcellularLocation>
        <location evidence="3">Cytoplasm</location>
    </subcellularLocation>
</comment>
<dbReference type="Pfam" id="PF01025">
    <property type="entry name" value="GrpE"/>
    <property type="match status" value="1"/>
</dbReference>
<dbReference type="PRINTS" id="PR00773">
    <property type="entry name" value="GRPEPROTEIN"/>
</dbReference>
<dbReference type="SUPFAM" id="SSF51064">
    <property type="entry name" value="Head domain of nucleotide exchange factor GrpE"/>
    <property type="match status" value="1"/>
</dbReference>
<dbReference type="Gene3D" id="3.90.20.20">
    <property type="match status" value="1"/>
</dbReference>
<proteinExistence type="inferred from homology"/>
<accession>A0A3D9VH76</accession>
<dbReference type="CDD" id="cd00446">
    <property type="entry name" value="GrpE"/>
    <property type="match status" value="1"/>
</dbReference>
<comment type="function">
    <text evidence="3 4">Participates actively in the response to hyperosmotic and heat shock by preventing the aggregation of stress-denatured proteins, in association with DnaK and GrpE. It is the nucleotide exchange factor for DnaK and may function as a thermosensor. Unfolded proteins bind initially to DnaJ; upon interaction with the DnaJ-bound protein, DnaK hydrolyzes its bound ATP, resulting in the formation of a stable complex. GrpE releases ADP from DnaK; ATP binding to DnaK triggers the release of the substrate protein, thus completing the reaction cycle. Several rounds of ATP-dependent interactions between DnaJ, DnaK and GrpE are required for fully efficient folding.</text>
</comment>
<feature type="region of interest" description="Disordered" evidence="7">
    <location>
        <begin position="229"/>
        <end position="283"/>
    </location>
</feature>
<keyword evidence="3 4" id="KW-0346">Stress response</keyword>
<dbReference type="InterPro" id="IPR009012">
    <property type="entry name" value="GrpE_head"/>
</dbReference>
<evidence type="ECO:0000256" key="2">
    <source>
        <dbReference type="ARBA" id="ARBA00023186"/>
    </source>
</evidence>
<evidence type="ECO:0000256" key="1">
    <source>
        <dbReference type="ARBA" id="ARBA00009054"/>
    </source>
</evidence>
<keyword evidence="3" id="KW-0963">Cytoplasm</keyword>
<dbReference type="Gene3D" id="2.30.22.10">
    <property type="entry name" value="Head domain of nucleotide exchange factor GrpE"/>
    <property type="match status" value="1"/>
</dbReference>